<keyword evidence="1" id="KW-0472">Membrane</keyword>
<evidence type="ECO:0000313" key="3">
    <source>
        <dbReference type="Proteomes" id="UP000006100"/>
    </source>
</evidence>
<dbReference type="RefSeq" id="WP_014965360.1">
    <property type="nucleotide sequence ID" value="NC_018656.1"/>
</dbReference>
<dbReference type="AlphaFoldDB" id="K0BC04"/>
<dbReference type="EMBL" id="CP003843">
    <property type="protein sequence ID" value="AFS82989.1"/>
    <property type="molecule type" value="Genomic_DNA"/>
</dbReference>
<keyword evidence="3" id="KW-1185">Reference proteome</keyword>
<organism evidence="2 3">
    <name type="scientific">Candidatus Nitrosopumilus sediminis</name>
    <dbReference type="NCBI Taxonomy" id="1229909"/>
    <lineage>
        <taxon>Archaea</taxon>
        <taxon>Nitrososphaerota</taxon>
        <taxon>Nitrososphaeria</taxon>
        <taxon>Nitrosopumilales</taxon>
        <taxon>Nitrosopumilaceae</taxon>
        <taxon>Nitrosopumilus</taxon>
    </lineage>
</organism>
<dbReference type="STRING" id="1229909.NSED_05935"/>
<proteinExistence type="predicted"/>
<keyword evidence="1" id="KW-1133">Transmembrane helix</keyword>
<protein>
    <submittedName>
        <fullName evidence="2">Uncharacterized protein</fullName>
    </submittedName>
</protein>
<evidence type="ECO:0000313" key="2">
    <source>
        <dbReference type="EMBL" id="AFS82989.1"/>
    </source>
</evidence>
<evidence type="ECO:0000256" key="1">
    <source>
        <dbReference type="SAM" id="Phobius"/>
    </source>
</evidence>
<name>K0BC04_9ARCH</name>
<reference evidence="2 3" key="1">
    <citation type="journal article" date="2012" name="J. Bacteriol.">
        <title>Draft Genome Sequence of an Ammonia-Oxidizing Archaeon, "Candidatus Nitrosopumilus sediminis" AR2, from Svalbard in the Arctic Circle.</title>
        <authorList>
            <person name="Park S.J."/>
            <person name="Kim J.G."/>
            <person name="Jung M.Y."/>
            <person name="Kim S.J."/>
            <person name="Cha I.T."/>
            <person name="Ghai R."/>
            <person name="Martin-Cuadrado A.B."/>
            <person name="Rodriguez-Valera F."/>
            <person name="Rhee S.K."/>
        </authorList>
    </citation>
    <scope>NUCLEOTIDE SEQUENCE [LARGE SCALE GENOMIC DNA]</scope>
    <source>
        <strain evidence="2 3">AR2</strain>
    </source>
</reference>
<dbReference type="GeneID" id="13696982"/>
<keyword evidence="1" id="KW-0812">Transmembrane</keyword>
<gene>
    <name evidence="2" type="ORF">NSED_05935</name>
</gene>
<dbReference type="PATRIC" id="fig|1229909.8.peg.1306"/>
<dbReference type="HOGENOM" id="CLU_2461611_0_0_2"/>
<accession>K0BC04</accession>
<feature type="transmembrane region" description="Helical" evidence="1">
    <location>
        <begin position="66"/>
        <end position="86"/>
    </location>
</feature>
<dbReference type="Proteomes" id="UP000006100">
    <property type="component" value="Chromosome"/>
</dbReference>
<dbReference type="KEGG" id="nir:NSED_05935"/>
<sequence length="88" mass="9907">MKTRYKIPIIVVLVFVAIVPQTPHIIWSVCEILSDCGNDLSYVSGINFFGMPVDTNLFDDHQEKPLGFFLFGVSFTSIGTLVLWGIRK</sequence>